<protein>
    <recommendedName>
        <fullName evidence="2">HAT C-terminal dimerisation domain-containing protein</fullName>
    </recommendedName>
</protein>
<evidence type="ECO:0000259" key="2">
    <source>
        <dbReference type="Pfam" id="PF05699"/>
    </source>
</evidence>
<dbReference type="Pfam" id="PF05699">
    <property type="entry name" value="Dimer_Tnp_hAT"/>
    <property type="match status" value="1"/>
</dbReference>
<evidence type="ECO:0000313" key="4">
    <source>
        <dbReference type="Proteomes" id="UP000265515"/>
    </source>
</evidence>
<feature type="region of interest" description="Disordered" evidence="1">
    <location>
        <begin position="46"/>
        <end position="65"/>
    </location>
</feature>
<keyword evidence="4" id="KW-1185">Reference proteome</keyword>
<feature type="compositionally biased region" description="Polar residues" evidence="1">
    <location>
        <begin position="106"/>
        <end position="129"/>
    </location>
</feature>
<feature type="region of interest" description="Disordered" evidence="1">
    <location>
        <begin position="106"/>
        <end position="158"/>
    </location>
</feature>
<gene>
    <name evidence="3" type="ORF">CBR_g32366</name>
</gene>
<dbReference type="OrthoDB" id="7684415at2759"/>
<dbReference type="PANTHER" id="PTHR32166">
    <property type="entry name" value="OSJNBA0013A04.12 PROTEIN"/>
    <property type="match status" value="1"/>
</dbReference>
<dbReference type="InterPro" id="IPR012337">
    <property type="entry name" value="RNaseH-like_sf"/>
</dbReference>
<comment type="caution">
    <text evidence="3">The sequence shown here is derived from an EMBL/GenBank/DDBJ whole genome shotgun (WGS) entry which is preliminary data.</text>
</comment>
<proteinExistence type="predicted"/>
<feature type="compositionally biased region" description="Polar residues" evidence="1">
    <location>
        <begin position="144"/>
        <end position="154"/>
    </location>
</feature>
<dbReference type="SUPFAM" id="SSF53098">
    <property type="entry name" value="Ribonuclease H-like"/>
    <property type="match status" value="1"/>
</dbReference>
<evidence type="ECO:0000313" key="3">
    <source>
        <dbReference type="EMBL" id="GBG62777.1"/>
    </source>
</evidence>
<accession>A0A388JYC6</accession>
<dbReference type="GO" id="GO:0046983">
    <property type="term" value="F:protein dimerization activity"/>
    <property type="evidence" value="ECO:0007669"/>
    <property type="project" value="InterPro"/>
</dbReference>
<feature type="domain" description="HAT C-terminal dimerisation" evidence="2">
    <location>
        <begin position="594"/>
        <end position="659"/>
    </location>
</feature>
<organism evidence="3 4">
    <name type="scientific">Chara braunii</name>
    <name type="common">Braun's stonewort</name>
    <dbReference type="NCBI Taxonomy" id="69332"/>
    <lineage>
        <taxon>Eukaryota</taxon>
        <taxon>Viridiplantae</taxon>
        <taxon>Streptophyta</taxon>
        <taxon>Charophyceae</taxon>
        <taxon>Charales</taxon>
        <taxon>Characeae</taxon>
        <taxon>Chara</taxon>
    </lineage>
</organism>
<evidence type="ECO:0000256" key="1">
    <source>
        <dbReference type="SAM" id="MobiDB-lite"/>
    </source>
</evidence>
<dbReference type="AlphaFoldDB" id="A0A388JYC6"/>
<dbReference type="Proteomes" id="UP000265515">
    <property type="component" value="Unassembled WGS sequence"/>
</dbReference>
<dbReference type="EMBL" id="BFEA01000032">
    <property type="protein sequence ID" value="GBG62777.1"/>
    <property type="molecule type" value="Genomic_DNA"/>
</dbReference>
<dbReference type="PANTHER" id="PTHR32166:SF123">
    <property type="entry name" value="BED-TYPE DOMAIN-CONTAINING PROTEIN"/>
    <property type="match status" value="1"/>
</dbReference>
<name>A0A388JYC6_CHABU</name>
<feature type="compositionally biased region" description="Polar residues" evidence="1">
    <location>
        <begin position="52"/>
        <end position="65"/>
    </location>
</feature>
<sequence length="852" mass="94382">MPQVAGASSTGVLPPAVHGGNVMPVAAATRPSPAVFDALASVVASTTGGGTRPTTASLDRQTVSPSARGGVFDELCTRQFVDGSTWGSNLGTSAGLHPMFTNAATRASSPAGSTLASTRGTTAAHTSRWSPPRPPRLAAPLLATNSLPPSSQAAEDTPAPPLPLVFDFSPTPTTETAPAFTGVLGGDMDPPQRRRDIPLPHRGTPASPAGLFDGSECGLIARGRGTYKHQAVTSYYSYPREHAWHMTITWFIVQSGMPFNCVKLESFRRRFTTIIPPGVPGAPMPKPPTYHLVRTTLLDELDADVQRCVKPMLETSRQIGCTIMTDGWTNIDGQTLCNYLIGTTRISCHKCYAREEGCRSVGEGMVAEAEDHRYPAQRHHDILHGFHECERVRHGDIPKGRKRQTYPCVVHVMDPGLEDIGSIGWVASRIAQARLVTKFFKRHSHAREALEAKTKLKLLLPAETRFDTNMRDSDTRQISKVLCRYEIMIASCFAACGSLSTTKQDEILEVFDRRRTIFRTLAHIATMMLDPEFRDPTLADDDVMQEGLKTPWVQFGYPEGSPQHKEVLTAIDKFHAREKPFESATMDRAMMSYEHPSSFWESKLRRFPHTAYFAMRILRIWTTESPCERGWSHWSFIHSKTRNRLKVERVEKLVRCHYNLCLLDRPSLSDDAPYDRPDTFEKWYTIGSIWRTSCPPTSSSSRGAERDWQPHRRRCVWRGSAYATFLPWAPSAALSNRTRDDVDGCGLVAGAVGVRVMDEVGEGNVDGVPRSGYVLVVRILRAVIGRRSTVFVSLNNIGTREIFYIIAPLVTRRISSVPPHRQHGTTTAGQGTIVVMTTTTMMERTTGVAIDR</sequence>
<reference evidence="3 4" key="1">
    <citation type="journal article" date="2018" name="Cell">
        <title>The Chara Genome: Secondary Complexity and Implications for Plant Terrestrialization.</title>
        <authorList>
            <person name="Nishiyama T."/>
            <person name="Sakayama H."/>
            <person name="Vries J.D."/>
            <person name="Buschmann H."/>
            <person name="Saint-Marcoux D."/>
            <person name="Ullrich K.K."/>
            <person name="Haas F.B."/>
            <person name="Vanderstraeten L."/>
            <person name="Becker D."/>
            <person name="Lang D."/>
            <person name="Vosolsobe S."/>
            <person name="Rombauts S."/>
            <person name="Wilhelmsson P.K.I."/>
            <person name="Janitza P."/>
            <person name="Kern R."/>
            <person name="Heyl A."/>
            <person name="Rumpler F."/>
            <person name="Villalobos L.I.A.C."/>
            <person name="Clay J.M."/>
            <person name="Skokan R."/>
            <person name="Toyoda A."/>
            <person name="Suzuki Y."/>
            <person name="Kagoshima H."/>
            <person name="Schijlen E."/>
            <person name="Tajeshwar N."/>
            <person name="Catarino B."/>
            <person name="Hetherington A.J."/>
            <person name="Saltykova A."/>
            <person name="Bonnot C."/>
            <person name="Breuninger H."/>
            <person name="Symeonidi A."/>
            <person name="Radhakrishnan G.V."/>
            <person name="Van Nieuwerburgh F."/>
            <person name="Deforce D."/>
            <person name="Chang C."/>
            <person name="Karol K.G."/>
            <person name="Hedrich R."/>
            <person name="Ulvskov P."/>
            <person name="Glockner G."/>
            <person name="Delwiche C.F."/>
            <person name="Petrasek J."/>
            <person name="Van de Peer Y."/>
            <person name="Friml J."/>
            <person name="Beilby M."/>
            <person name="Dolan L."/>
            <person name="Kohara Y."/>
            <person name="Sugano S."/>
            <person name="Fujiyama A."/>
            <person name="Delaux P.-M."/>
            <person name="Quint M."/>
            <person name="TheiBen G."/>
            <person name="Hagemann M."/>
            <person name="Harholt J."/>
            <person name="Dunand C."/>
            <person name="Zachgo S."/>
            <person name="Langdale J."/>
            <person name="Maumus F."/>
            <person name="Straeten D.V.D."/>
            <person name="Gould S.B."/>
            <person name="Rensing S.A."/>
        </authorList>
    </citation>
    <scope>NUCLEOTIDE SEQUENCE [LARGE SCALE GENOMIC DNA]</scope>
    <source>
        <strain evidence="3 4">S276</strain>
    </source>
</reference>
<dbReference type="InterPro" id="IPR008906">
    <property type="entry name" value="HATC_C_dom"/>
</dbReference>
<dbReference type="Gramene" id="GBG62777">
    <property type="protein sequence ID" value="GBG62777"/>
    <property type="gene ID" value="CBR_g32366"/>
</dbReference>